<feature type="domain" description="CAAX prenyl protease 2/Lysostaphin resistance protein A-like" evidence="2">
    <location>
        <begin position="138"/>
        <end position="265"/>
    </location>
</feature>
<dbReference type="Pfam" id="PF02517">
    <property type="entry name" value="Rce1-like"/>
    <property type="match status" value="1"/>
</dbReference>
<feature type="transmembrane region" description="Helical" evidence="1">
    <location>
        <begin position="225"/>
        <end position="246"/>
    </location>
</feature>
<name>A0A7Y0AH92_9BACT</name>
<organism evidence="3 4">
    <name type="scientific">Hymenobacter polaris</name>
    <dbReference type="NCBI Taxonomy" id="2682546"/>
    <lineage>
        <taxon>Bacteria</taxon>
        <taxon>Pseudomonadati</taxon>
        <taxon>Bacteroidota</taxon>
        <taxon>Cytophagia</taxon>
        <taxon>Cytophagales</taxon>
        <taxon>Hymenobacteraceae</taxon>
        <taxon>Hymenobacter</taxon>
    </lineage>
</organism>
<evidence type="ECO:0000259" key="2">
    <source>
        <dbReference type="Pfam" id="PF02517"/>
    </source>
</evidence>
<feature type="transmembrane region" description="Helical" evidence="1">
    <location>
        <begin position="253"/>
        <end position="273"/>
    </location>
</feature>
<evidence type="ECO:0000256" key="1">
    <source>
        <dbReference type="SAM" id="Phobius"/>
    </source>
</evidence>
<feature type="transmembrane region" description="Helical" evidence="1">
    <location>
        <begin position="111"/>
        <end position="129"/>
    </location>
</feature>
<keyword evidence="3" id="KW-0645">Protease</keyword>
<keyword evidence="1" id="KW-0812">Transmembrane</keyword>
<evidence type="ECO:0000313" key="3">
    <source>
        <dbReference type="EMBL" id="NML67157.1"/>
    </source>
</evidence>
<dbReference type="Proteomes" id="UP000559626">
    <property type="component" value="Unassembled WGS sequence"/>
</dbReference>
<dbReference type="GO" id="GO:0008237">
    <property type="term" value="F:metallopeptidase activity"/>
    <property type="evidence" value="ECO:0007669"/>
    <property type="project" value="UniProtKB-KW"/>
</dbReference>
<dbReference type="AlphaFoldDB" id="A0A7Y0AH92"/>
<keyword evidence="4" id="KW-1185">Reference proteome</keyword>
<keyword evidence="3" id="KW-0482">Metalloprotease</keyword>
<feature type="transmembrane region" description="Helical" evidence="1">
    <location>
        <begin position="71"/>
        <end position="90"/>
    </location>
</feature>
<protein>
    <submittedName>
        <fullName evidence="3">CPBP family intramembrane metalloprotease</fullName>
    </submittedName>
</protein>
<dbReference type="GO" id="GO:0006508">
    <property type="term" value="P:proteolysis"/>
    <property type="evidence" value="ECO:0007669"/>
    <property type="project" value="UniProtKB-KW"/>
</dbReference>
<accession>A0A7Y0AH92</accession>
<sequence length="274" mass="29638">MPYSYPLALLGWALLWSSLCLLLTASKLWVAPRPLGRAALVCALHMLVLVLPWSQLLGLPATPTSLGHPPLAWAAKVVALLVSGLVLYGVRWVVPAAAGLRRPGPGTLRPVGLVVGAVAVAVFASAYAARRSFLPLWWPERLYYSVVPGLEEELFYRGALLGLLGPVFARSIPLPGTRTSWGGLATVLLFALGHSLKLSFIYDAVNNLLLSQAHLAGHVTWWQSLLYFVLTDTAYPLLMGLLLLWVRERTGSVWVAVAAHCLLNTALTLGRTLP</sequence>
<keyword evidence="1" id="KW-1133">Transmembrane helix</keyword>
<keyword evidence="1" id="KW-0472">Membrane</keyword>
<dbReference type="RefSeq" id="WP_169532840.1">
    <property type="nucleotide sequence ID" value="NZ_JABBGH010000003.1"/>
</dbReference>
<reference evidence="3 4" key="1">
    <citation type="submission" date="2020-04" db="EMBL/GenBank/DDBJ databases">
        <title>Hymenobacter polaris sp. nov., isolated from Arctic soil.</title>
        <authorList>
            <person name="Dahal R.H."/>
        </authorList>
    </citation>
    <scope>NUCLEOTIDE SEQUENCE [LARGE SCALE GENOMIC DNA]</scope>
    <source>
        <strain evidence="3 4">RP-2-7</strain>
    </source>
</reference>
<feature type="transmembrane region" description="Helical" evidence="1">
    <location>
        <begin position="184"/>
        <end position="205"/>
    </location>
</feature>
<feature type="transmembrane region" description="Helical" evidence="1">
    <location>
        <begin position="6"/>
        <end position="26"/>
    </location>
</feature>
<feature type="transmembrane region" description="Helical" evidence="1">
    <location>
        <begin position="154"/>
        <end position="172"/>
    </location>
</feature>
<evidence type="ECO:0000313" key="4">
    <source>
        <dbReference type="Proteomes" id="UP000559626"/>
    </source>
</evidence>
<gene>
    <name evidence="3" type="ORF">HHL22_18285</name>
</gene>
<dbReference type="EMBL" id="JABBGH010000003">
    <property type="protein sequence ID" value="NML67157.1"/>
    <property type="molecule type" value="Genomic_DNA"/>
</dbReference>
<dbReference type="GO" id="GO:0080120">
    <property type="term" value="P:CAAX-box protein maturation"/>
    <property type="evidence" value="ECO:0007669"/>
    <property type="project" value="UniProtKB-ARBA"/>
</dbReference>
<keyword evidence="3" id="KW-0378">Hydrolase</keyword>
<comment type="caution">
    <text evidence="3">The sequence shown here is derived from an EMBL/GenBank/DDBJ whole genome shotgun (WGS) entry which is preliminary data.</text>
</comment>
<feature type="transmembrane region" description="Helical" evidence="1">
    <location>
        <begin position="38"/>
        <end position="59"/>
    </location>
</feature>
<dbReference type="InterPro" id="IPR003675">
    <property type="entry name" value="Rce1/LyrA-like_dom"/>
</dbReference>
<proteinExistence type="predicted"/>
<dbReference type="GO" id="GO:0004175">
    <property type="term" value="F:endopeptidase activity"/>
    <property type="evidence" value="ECO:0007669"/>
    <property type="project" value="UniProtKB-ARBA"/>
</dbReference>